<evidence type="ECO:0000313" key="2">
    <source>
        <dbReference type="Proteomes" id="UP000790347"/>
    </source>
</evidence>
<sequence length="202" mass="23657">MKILGLTFGNHRHHIRISNILFALIGNTWRISHKKRVNLYKGMIRPAISCNIVCILNNVEKLTDYIDSSLITYKIQDKAVRKIVMALRKKHSINNYFNHVNDNFKSFFPTSHIPYFFKPNFFNVQFITGHGLFMSYLHRINVKPSPACECGHSYQDPSHILFNCSLHRQFQHNISSPSEFMLNKCNLSLFNNFCKGYIISHY</sequence>
<reference evidence="1" key="1">
    <citation type="submission" date="2013-05" db="EMBL/GenBank/DDBJ databases">
        <authorList>
            <person name="Yim A.K.Y."/>
            <person name="Chan T.F."/>
            <person name="Ji K.M."/>
            <person name="Liu X.Y."/>
            <person name="Zhou J.W."/>
            <person name="Li R.Q."/>
            <person name="Yang K.Y."/>
            <person name="Li J."/>
            <person name="Li M."/>
            <person name="Law P.T.W."/>
            <person name="Wu Y.L."/>
            <person name="Cai Z.L."/>
            <person name="Qin H."/>
            <person name="Bao Y."/>
            <person name="Leung R.K.K."/>
            <person name="Ng P.K.S."/>
            <person name="Zou J."/>
            <person name="Zhong X.J."/>
            <person name="Ran P.X."/>
            <person name="Zhong N.S."/>
            <person name="Liu Z.G."/>
            <person name="Tsui S.K.W."/>
        </authorList>
    </citation>
    <scope>NUCLEOTIDE SEQUENCE</scope>
    <source>
        <strain evidence="1">Derf</strain>
        <tissue evidence="1">Whole organism</tissue>
    </source>
</reference>
<proteinExistence type="predicted"/>
<protein>
    <submittedName>
        <fullName evidence="1">Uncharacterized protein</fullName>
    </submittedName>
</protein>
<dbReference type="AlphaFoldDB" id="A0A922L883"/>
<organism evidence="1 2">
    <name type="scientific">Dermatophagoides farinae</name>
    <name type="common">American house dust mite</name>
    <dbReference type="NCBI Taxonomy" id="6954"/>
    <lineage>
        <taxon>Eukaryota</taxon>
        <taxon>Metazoa</taxon>
        <taxon>Ecdysozoa</taxon>
        <taxon>Arthropoda</taxon>
        <taxon>Chelicerata</taxon>
        <taxon>Arachnida</taxon>
        <taxon>Acari</taxon>
        <taxon>Acariformes</taxon>
        <taxon>Sarcoptiformes</taxon>
        <taxon>Astigmata</taxon>
        <taxon>Psoroptidia</taxon>
        <taxon>Analgoidea</taxon>
        <taxon>Pyroglyphidae</taxon>
        <taxon>Dermatophagoidinae</taxon>
        <taxon>Dermatophagoides</taxon>
    </lineage>
</organism>
<gene>
    <name evidence="1" type="ORF">DERF_006564</name>
</gene>
<dbReference type="EMBL" id="ASGP02000002">
    <property type="protein sequence ID" value="KAH9523013.1"/>
    <property type="molecule type" value="Genomic_DNA"/>
</dbReference>
<keyword evidence="2" id="KW-1185">Reference proteome</keyword>
<comment type="caution">
    <text evidence="1">The sequence shown here is derived from an EMBL/GenBank/DDBJ whole genome shotgun (WGS) entry which is preliminary data.</text>
</comment>
<accession>A0A922L883</accession>
<evidence type="ECO:0000313" key="1">
    <source>
        <dbReference type="EMBL" id="KAH9523013.1"/>
    </source>
</evidence>
<dbReference type="Proteomes" id="UP000790347">
    <property type="component" value="Unassembled WGS sequence"/>
</dbReference>
<reference evidence="1" key="2">
    <citation type="journal article" date="2022" name="Res Sq">
        <title>Comparative Genomics Reveals Insights into the Divergent Evolution of Astigmatic Mites and Household Pest Adaptations.</title>
        <authorList>
            <person name="Xiong Q."/>
            <person name="Wan A.T.-Y."/>
            <person name="Liu X.-Y."/>
            <person name="Fung C.S.-H."/>
            <person name="Xiao X."/>
            <person name="Malainual N."/>
            <person name="Hou J."/>
            <person name="Wang L."/>
            <person name="Wang M."/>
            <person name="Yang K."/>
            <person name="Cui Y."/>
            <person name="Leung E."/>
            <person name="Nong W."/>
            <person name="Shin S.-K."/>
            <person name="Au S."/>
            <person name="Jeong K.Y."/>
            <person name="Chew F.T."/>
            <person name="Hui J."/>
            <person name="Leung T.F."/>
            <person name="Tungtrongchitr A."/>
            <person name="Zhong N."/>
            <person name="Liu Z."/>
            <person name="Tsui S."/>
        </authorList>
    </citation>
    <scope>NUCLEOTIDE SEQUENCE</scope>
    <source>
        <strain evidence="1">Derf</strain>
        <tissue evidence="1">Whole organism</tissue>
    </source>
</reference>
<name>A0A922L883_DERFA</name>